<gene>
    <name evidence="1" type="ORF">DP120_09475</name>
</gene>
<evidence type="ECO:0000313" key="2">
    <source>
        <dbReference type="Proteomes" id="UP000251002"/>
    </source>
</evidence>
<reference evidence="1 2" key="1">
    <citation type="submission" date="2018-06" db="EMBL/GenBank/DDBJ databases">
        <title>The draft genome sequences of strains SCU63 and S1.</title>
        <authorList>
            <person name="Gan L."/>
        </authorList>
    </citation>
    <scope>NUCLEOTIDE SEQUENCE [LARGE SCALE GENOMIC DNA]</scope>
    <source>
        <strain evidence="1 2">SCU63</strain>
    </source>
</reference>
<sequence length="104" mass="11686">MTGLEELNKKLSDLQSNANSISGQNSVPLNELFTRKFMESNTKGFTDISSFFDASPFVLEKQEDLNSIPADELDIYVSKNTLFNSWKEMLSKAGSEWTVKQLGL</sequence>
<dbReference type="EMBL" id="QLZR01000003">
    <property type="protein sequence ID" value="RAZ77964.1"/>
    <property type="molecule type" value="Genomic_DNA"/>
</dbReference>
<accession>A0A365KXU7</accession>
<organism evidence="1 2">
    <name type="scientific">Planococcus halotolerans</name>
    <dbReference type="NCBI Taxonomy" id="2233542"/>
    <lineage>
        <taxon>Bacteria</taxon>
        <taxon>Bacillati</taxon>
        <taxon>Bacillota</taxon>
        <taxon>Bacilli</taxon>
        <taxon>Bacillales</taxon>
        <taxon>Caryophanaceae</taxon>
        <taxon>Planococcus</taxon>
    </lineage>
</organism>
<protein>
    <submittedName>
        <fullName evidence="1">Uncharacterized protein</fullName>
    </submittedName>
</protein>
<proteinExistence type="predicted"/>
<name>A0A365KXU7_9BACL</name>
<evidence type="ECO:0000313" key="1">
    <source>
        <dbReference type="EMBL" id="RAZ77964.1"/>
    </source>
</evidence>
<keyword evidence="2" id="KW-1185">Reference proteome</keyword>
<comment type="caution">
    <text evidence="1">The sequence shown here is derived from an EMBL/GenBank/DDBJ whole genome shotgun (WGS) entry which is preliminary data.</text>
</comment>
<dbReference type="AlphaFoldDB" id="A0A365KXU7"/>
<dbReference type="Proteomes" id="UP000251002">
    <property type="component" value="Unassembled WGS sequence"/>
</dbReference>